<organism evidence="1 2">
    <name type="scientific">Nitrososphaeria virus YSH_922147</name>
    <dbReference type="NCBI Taxonomy" id="3071323"/>
    <lineage>
        <taxon>Viruses</taxon>
        <taxon>Duplodnaviria</taxon>
        <taxon>Heunggongvirae</taxon>
        <taxon>Uroviricota</taxon>
        <taxon>Caudoviricetes</taxon>
        <taxon>Juravirales</taxon>
        <taxon>Yangangviridae</taxon>
        <taxon>Mathaucavirus</taxon>
        <taxon>Mathaucavirus yangshanense</taxon>
    </lineage>
</organism>
<dbReference type="Proteomes" id="UP001156973">
    <property type="component" value="Segment"/>
</dbReference>
<reference evidence="1 2" key="1">
    <citation type="submission" date="2022-05" db="EMBL/GenBank/DDBJ databases">
        <title>Diverse viruses of marine archaea discovered using metagenomics.</title>
        <authorList>
            <person name="Zhou Y."/>
        </authorList>
    </citation>
    <scope>NUCLEOTIDE SEQUENCE [LARGE SCALE GENOMIC DNA]</scope>
    <source>
        <strain evidence="1">YSH_922147</strain>
    </source>
</reference>
<proteinExistence type="predicted"/>
<sequence length="63" mass="7491">MSNKEPVKKYTLDLKESVYEKYALIAELEERDVSYFVRSAVNDKLPEIEKRTEKLLAERARKK</sequence>
<evidence type="ECO:0000313" key="1">
    <source>
        <dbReference type="EMBL" id="UVF62455.1"/>
    </source>
</evidence>
<dbReference type="EMBL" id="ON649701">
    <property type="protein sequence ID" value="UVF62455.1"/>
    <property type="molecule type" value="Genomic_DNA"/>
</dbReference>
<protein>
    <submittedName>
        <fullName evidence="1">Transcription regulator</fullName>
    </submittedName>
</protein>
<dbReference type="KEGG" id="vg:80545006"/>
<name>A0A976YF21_9CAUD</name>
<accession>A0A976YF21</accession>
<evidence type="ECO:0000313" key="2">
    <source>
        <dbReference type="Proteomes" id="UP001156973"/>
    </source>
</evidence>
<keyword evidence="2" id="KW-1185">Reference proteome</keyword>